<evidence type="ECO:0000256" key="1">
    <source>
        <dbReference type="SAM" id="MobiDB-lite"/>
    </source>
</evidence>
<protein>
    <submittedName>
        <fullName evidence="2">Uncharacterized protein</fullName>
    </submittedName>
</protein>
<comment type="caution">
    <text evidence="2">The sequence shown here is derived from an EMBL/GenBank/DDBJ whole genome shotgun (WGS) entry which is preliminary data.</text>
</comment>
<feature type="region of interest" description="Disordered" evidence="1">
    <location>
        <begin position="1"/>
        <end position="49"/>
    </location>
</feature>
<evidence type="ECO:0000313" key="4">
    <source>
        <dbReference type="Proteomes" id="UP000247702"/>
    </source>
</evidence>
<name>A0A2Z6SCS4_9GLOM</name>
<evidence type="ECO:0000313" key="2">
    <source>
        <dbReference type="EMBL" id="GBC02827.1"/>
    </source>
</evidence>
<feature type="compositionally biased region" description="Basic and acidic residues" evidence="1">
    <location>
        <begin position="1"/>
        <end position="24"/>
    </location>
</feature>
<feature type="compositionally biased region" description="Polar residues" evidence="1">
    <location>
        <begin position="37"/>
        <end position="49"/>
    </location>
</feature>
<gene>
    <name evidence="3" type="ORF">RCL2_002998500</name>
    <name evidence="2" type="ORF">RclHR1_04840010</name>
</gene>
<sequence length="128" mass="14561">MFMEHQRTNDGDIPWKDLQSKSEETLLNDSENDREILSSSNPSKEFTTFTRDSVPSNYFSRVNENDENDEPPPLPSFSWFCNNLVNNDNLTLPPPLQPLQSKTSSLSVIEPNFQPKGPIILPSLPKLL</sequence>
<reference evidence="2 4" key="1">
    <citation type="submission" date="2017-11" db="EMBL/GenBank/DDBJ databases">
        <title>The genome of Rhizophagus clarus HR1 reveals common genetic basis of auxotrophy among arbuscular mycorrhizal fungi.</title>
        <authorList>
            <person name="Kobayashi Y."/>
        </authorList>
    </citation>
    <scope>NUCLEOTIDE SEQUENCE [LARGE SCALE GENOMIC DNA]</scope>
    <source>
        <strain evidence="2 4">HR1</strain>
    </source>
</reference>
<reference evidence="3" key="2">
    <citation type="submission" date="2019-10" db="EMBL/GenBank/DDBJ databases">
        <title>Conservation and host-specific expression of non-tandemly repeated heterogenous ribosome RNA gene in arbuscular mycorrhizal fungi.</title>
        <authorList>
            <person name="Maeda T."/>
            <person name="Kobayashi Y."/>
            <person name="Nakagawa T."/>
            <person name="Ezawa T."/>
            <person name="Yamaguchi K."/>
            <person name="Bino T."/>
            <person name="Nishimoto Y."/>
            <person name="Shigenobu S."/>
            <person name="Kawaguchi M."/>
        </authorList>
    </citation>
    <scope>NUCLEOTIDE SEQUENCE</scope>
    <source>
        <strain evidence="3">HR1</strain>
    </source>
</reference>
<keyword evidence="4" id="KW-1185">Reference proteome</keyword>
<dbReference type="EMBL" id="BEXD01003853">
    <property type="protein sequence ID" value="GBC02827.1"/>
    <property type="molecule type" value="Genomic_DNA"/>
</dbReference>
<organism evidence="2 4">
    <name type="scientific">Rhizophagus clarus</name>
    <dbReference type="NCBI Taxonomy" id="94130"/>
    <lineage>
        <taxon>Eukaryota</taxon>
        <taxon>Fungi</taxon>
        <taxon>Fungi incertae sedis</taxon>
        <taxon>Mucoromycota</taxon>
        <taxon>Glomeromycotina</taxon>
        <taxon>Glomeromycetes</taxon>
        <taxon>Glomerales</taxon>
        <taxon>Glomeraceae</taxon>
        <taxon>Rhizophagus</taxon>
    </lineage>
</organism>
<proteinExistence type="predicted"/>
<accession>A0A2Z6SCS4</accession>
<dbReference type="Proteomes" id="UP000615446">
    <property type="component" value="Unassembled WGS sequence"/>
</dbReference>
<evidence type="ECO:0000313" key="3">
    <source>
        <dbReference type="EMBL" id="GET03656.1"/>
    </source>
</evidence>
<dbReference type="Proteomes" id="UP000247702">
    <property type="component" value="Unassembled WGS sequence"/>
</dbReference>
<dbReference type="AlphaFoldDB" id="A0A2Z6SCS4"/>
<dbReference type="EMBL" id="BLAL01000324">
    <property type="protein sequence ID" value="GET03656.1"/>
    <property type="molecule type" value="Genomic_DNA"/>
</dbReference>